<feature type="compositionally biased region" description="Low complexity" evidence="1">
    <location>
        <begin position="147"/>
        <end position="157"/>
    </location>
</feature>
<evidence type="ECO:0000256" key="1">
    <source>
        <dbReference type="SAM" id="MobiDB-lite"/>
    </source>
</evidence>
<organism evidence="2">
    <name type="scientific">uncultured Roseobacter sp</name>
    <dbReference type="NCBI Taxonomy" id="114847"/>
    <lineage>
        <taxon>Bacteria</taxon>
        <taxon>Pseudomonadati</taxon>
        <taxon>Pseudomonadota</taxon>
        <taxon>Alphaproteobacteria</taxon>
        <taxon>Rhodobacterales</taxon>
        <taxon>Roseobacteraceae</taxon>
        <taxon>Roseobacter</taxon>
        <taxon>environmental samples</taxon>
    </lineage>
</organism>
<feature type="compositionally biased region" description="Pro residues" evidence="1">
    <location>
        <begin position="120"/>
        <end position="134"/>
    </location>
</feature>
<sequence length="176" mass="18824">MPPGKMTVAVLIILKDGAPMKRPNRLPSDFSHARQASGLISPHSAVSRRRVDALWLNGAGPEVKAEAPNEAPAPFVDLHGLEGLLRKPDPKIVLSLPEDAELIDQLHRLTGKMPKFAQFNPPPAASTEAPPEPQAPVKAETAKEQSAPHANRPAAAATMDLCDLTSGRRRKHAAAE</sequence>
<accession>B3VUN3</accession>
<protein>
    <submittedName>
        <fullName evidence="2">Hypothetical orphan protein</fullName>
    </submittedName>
</protein>
<reference evidence="2" key="1">
    <citation type="submission" date="2008-06" db="EMBL/GenBank/DDBJ databases">
        <title>Investigation of the impact of ocean acidification on diversity of Alphaproteobacteria in a coastal mesocosm.</title>
        <authorList>
            <person name="Gilbert J.A."/>
            <person name="Craven S."/>
            <person name="Sotres-Fernandez A."/>
            <person name="Munn C."/>
            <person name="Joint I."/>
        </authorList>
    </citation>
    <scope>NUCLEOTIDE SEQUENCE</scope>
</reference>
<feature type="compositionally biased region" description="Basic residues" evidence="1">
    <location>
        <begin position="167"/>
        <end position="176"/>
    </location>
</feature>
<dbReference type="AlphaFoldDB" id="B3VUN3"/>
<name>B3VUN3_9RHOB</name>
<feature type="region of interest" description="Disordered" evidence="1">
    <location>
        <begin position="115"/>
        <end position="176"/>
    </location>
</feature>
<dbReference type="EMBL" id="EU819142">
    <property type="protein sequence ID" value="ACF06965.1"/>
    <property type="molecule type" value="Genomic_DNA"/>
</dbReference>
<proteinExistence type="predicted"/>
<evidence type="ECO:0000313" key="2">
    <source>
        <dbReference type="EMBL" id="ACF06965.1"/>
    </source>
</evidence>